<dbReference type="AlphaFoldDB" id="A0A9Q8SRQ6"/>
<dbReference type="Proteomes" id="UP000830671">
    <property type="component" value="Chromosome 4"/>
</dbReference>
<evidence type="ECO:0000313" key="3">
    <source>
        <dbReference type="Proteomes" id="UP000830671"/>
    </source>
</evidence>
<proteinExistence type="predicted"/>
<dbReference type="GeneID" id="73341356"/>
<dbReference type="EMBL" id="CP019476">
    <property type="protein sequence ID" value="UQC81865.1"/>
    <property type="molecule type" value="Genomic_DNA"/>
</dbReference>
<protein>
    <submittedName>
        <fullName evidence="2">Uncharacterized protein</fullName>
    </submittedName>
</protein>
<evidence type="ECO:0000256" key="1">
    <source>
        <dbReference type="SAM" id="MobiDB-lite"/>
    </source>
</evidence>
<evidence type="ECO:0000313" key="2">
    <source>
        <dbReference type="EMBL" id="UQC81865.1"/>
    </source>
</evidence>
<keyword evidence="3" id="KW-1185">Reference proteome</keyword>
<name>A0A9Q8SRQ6_9PEZI</name>
<gene>
    <name evidence="2" type="ORF">CLUP02_07351</name>
</gene>
<sequence>MQRGQAGIPTTQRILGEVSGCLGHFAGGAGIPRHPSSDQGVCVEGARRAG</sequence>
<dbReference type="RefSeq" id="XP_049143489.1">
    <property type="nucleotide sequence ID" value="XM_049286346.1"/>
</dbReference>
<accession>A0A9Q8SRQ6</accession>
<reference evidence="2" key="1">
    <citation type="journal article" date="2021" name="Mol. Plant Microbe Interact.">
        <title>Complete Genome Sequence of the Plant-Pathogenic Fungus Colletotrichum lupini.</title>
        <authorList>
            <person name="Baroncelli R."/>
            <person name="Pensec F."/>
            <person name="Da Lio D."/>
            <person name="Boufleur T."/>
            <person name="Vicente I."/>
            <person name="Sarrocco S."/>
            <person name="Picot A."/>
            <person name="Baraldi E."/>
            <person name="Sukno S."/>
            <person name="Thon M."/>
            <person name="Le Floch G."/>
        </authorList>
    </citation>
    <scope>NUCLEOTIDE SEQUENCE</scope>
    <source>
        <strain evidence="2">IMI 504893</strain>
    </source>
</reference>
<feature type="region of interest" description="Disordered" evidence="1">
    <location>
        <begin position="27"/>
        <end position="50"/>
    </location>
</feature>
<dbReference type="KEGG" id="clup:CLUP02_07351"/>
<organism evidence="2 3">
    <name type="scientific">Colletotrichum lupini</name>
    <dbReference type="NCBI Taxonomy" id="145971"/>
    <lineage>
        <taxon>Eukaryota</taxon>
        <taxon>Fungi</taxon>
        <taxon>Dikarya</taxon>
        <taxon>Ascomycota</taxon>
        <taxon>Pezizomycotina</taxon>
        <taxon>Sordariomycetes</taxon>
        <taxon>Hypocreomycetidae</taxon>
        <taxon>Glomerellales</taxon>
        <taxon>Glomerellaceae</taxon>
        <taxon>Colletotrichum</taxon>
        <taxon>Colletotrichum acutatum species complex</taxon>
    </lineage>
</organism>